<evidence type="ECO:0000256" key="1">
    <source>
        <dbReference type="SAM" id="Phobius"/>
    </source>
</evidence>
<keyword evidence="3" id="KW-1185">Reference proteome</keyword>
<dbReference type="Proteomes" id="UP000269883">
    <property type="component" value="Chromosome"/>
</dbReference>
<keyword evidence="1" id="KW-0812">Transmembrane</keyword>
<dbReference type="AlphaFoldDB" id="A0A2Z6AXI6"/>
<dbReference type="KEGG" id="dfl:DFE_1241"/>
<protein>
    <submittedName>
        <fullName evidence="2">Uncharacterized protein</fullName>
    </submittedName>
</protein>
<reference evidence="2 3" key="1">
    <citation type="journal article" date="2018" name="Sci. Adv.">
        <title>Multi-heme cytochromes provide a pathway for survival in energy-limited environments.</title>
        <authorList>
            <person name="Deng X."/>
            <person name="Dohmae N."/>
            <person name="Nealson K.H."/>
            <person name="Hashimoto K."/>
            <person name="Okamoto A."/>
        </authorList>
    </citation>
    <scope>NUCLEOTIDE SEQUENCE [LARGE SCALE GENOMIC DNA]</scope>
    <source>
        <strain evidence="2 3">IS5</strain>
    </source>
</reference>
<name>A0A2Z6AXI6_9BACT</name>
<keyword evidence="1" id="KW-0472">Membrane</keyword>
<accession>A0A2Z6AXI6</accession>
<evidence type="ECO:0000313" key="3">
    <source>
        <dbReference type="Proteomes" id="UP000269883"/>
    </source>
</evidence>
<gene>
    <name evidence="2" type="ORF">DFE_1241</name>
</gene>
<dbReference type="EMBL" id="AP017378">
    <property type="protein sequence ID" value="BBD07967.1"/>
    <property type="molecule type" value="Genomic_DNA"/>
</dbReference>
<feature type="transmembrane region" description="Helical" evidence="1">
    <location>
        <begin position="21"/>
        <end position="43"/>
    </location>
</feature>
<organism evidence="2 3">
    <name type="scientific">Desulfovibrio ferrophilus</name>
    <dbReference type="NCBI Taxonomy" id="241368"/>
    <lineage>
        <taxon>Bacteria</taxon>
        <taxon>Pseudomonadati</taxon>
        <taxon>Thermodesulfobacteriota</taxon>
        <taxon>Desulfovibrionia</taxon>
        <taxon>Desulfovibrionales</taxon>
        <taxon>Desulfovibrionaceae</taxon>
        <taxon>Desulfovibrio</taxon>
    </lineage>
</organism>
<evidence type="ECO:0000313" key="2">
    <source>
        <dbReference type="EMBL" id="BBD07967.1"/>
    </source>
</evidence>
<sequence length="449" mass="50004">MGPFRLRFLRESLVPAEAGYIAMRIGALVFFFLIAVVAAGIVLTRQAVIPAPQDERWPEYSAAAADRVILEGPSGVFELLRQDGAWRLRLPDRGVLPLAESRKVEALLEFLALNKPIRRLSNSAGPGGGFQPRAAVTVEGRSRLEIGGDDGSGVGVFARMADKPGLMVLSKDYADVLGRLPAAYLDTRLMDLSVEDVLVIRMSSMHEGWEIQRKKEEFVFVKPDILGSSRVQREAMDLWLHELGALQAVSLAPMPPEQGRLPDLALILRQKGGRNSFLKLWRPLDDSKPWMVSSSRQDVFFLLDQERVEKLNRNAFSLIDRRLVLVELGQVRRLELTHAGRVFIARRDGENWRSEGAGELTGIDMRLWRLTDLQYEYGPVGALPASAEQALRLVLKGEKGVPLLDLVFYTDSGLPGGQCWAGRYGEKAFHPVDSRLFMDLKGMLPPLAE</sequence>
<proteinExistence type="predicted"/>
<keyword evidence="1" id="KW-1133">Transmembrane helix</keyword>